<keyword evidence="1" id="KW-0813">Transport</keyword>
<dbReference type="InterPro" id="IPR032691">
    <property type="entry name" value="Mon2/Sec7/BIG1-like_HUS"/>
</dbReference>
<feature type="domain" description="Mon2/Sec7/BIG1-like dimerisation and cyclophilin-binding" evidence="5">
    <location>
        <begin position="29"/>
        <end position="109"/>
    </location>
</feature>
<evidence type="ECO:0000313" key="7">
    <source>
        <dbReference type="Proteomes" id="UP000823405"/>
    </source>
</evidence>
<sequence>MSIAAYLQTELVALSNEARRKYPEIKEGSIEVVLKTLNDIMSHGVEIQLKILQTILPLLTNYNVHAESLAEALLLCFRLQDSRVVFVNNTAAATLRQLVIYIFEKVGDEDIAKQKSAASESQTQAKSEIKDQVESTQENEEQLGPCALDAYLLFQDLCLLTNSEQARFLNLGSISRTFGLELIESVLTNHFHLFKQHKEFASLLRERVCPLIIKNFSDKHDFPQTMRLMRVVYILIKQFHEIL</sequence>
<name>A0A9P6R4J7_9FUNG</name>
<keyword evidence="2" id="KW-0653">Protein transport</keyword>
<dbReference type="AlphaFoldDB" id="A0A9P6R4J7"/>
<dbReference type="GO" id="GO:0015031">
    <property type="term" value="P:protein transport"/>
    <property type="evidence" value="ECO:0007669"/>
    <property type="project" value="UniProtKB-KW"/>
</dbReference>
<feature type="non-terminal residue" evidence="6">
    <location>
        <position position="1"/>
    </location>
</feature>
<dbReference type="Pfam" id="PF12783">
    <property type="entry name" value="Sec7-like_HUS"/>
    <property type="match status" value="1"/>
</dbReference>
<keyword evidence="7" id="KW-1185">Reference proteome</keyword>
<proteinExistence type="predicted"/>
<dbReference type="InterPro" id="IPR032629">
    <property type="entry name" value="DCB_dom"/>
</dbReference>
<dbReference type="Pfam" id="PF16213">
    <property type="entry name" value="DCB"/>
    <property type="match status" value="1"/>
</dbReference>
<evidence type="ECO:0000259" key="5">
    <source>
        <dbReference type="Pfam" id="PF16213"/>
    </source>
</evidence>
<evidence type="ECO:0000256" key="2">
    <source>
        <dbReference type="ARBA" id="ARBA00022927"/>
    </source>
</evidence>
<feature type="region of interest" description="Disordered" evidence="3">
    <location>
        <begin position="117"/>
        <end position="136"/>
    </location>
</feature>
<feature type="compositionally biased region" description="Polar residues" evidence="3">
    <location>
        <begin position="117"/>
        <end position="126"/>
    </location>
</feature>
<accession>A0A9P6R4J7</accession>
<gene>
    <name evidence="6" type="ORF">BGZ97_012059</name>
</gene>
<feature type="domain" description="Mon2/Sec7/BIG1-like HUS" evidence="4">
    <location>
        <begin position="147"/>
        <end position="243"/>
    </location>
</feature>
<organism evidence="6 7">
    <name type="scientific">Linnemannia gamsii</name>
    <dbReference type="NCBI Taxonomy" id="64522"/>
    <lineage>
        <taxon>Eukaryota</taxon>
        <taxon>Fungi</taxon>
        <taxon>Fungi incertae sedis</taxon>
        <taxon>Mucoromycota</taxon>
        <taxon>Mortierellomycotina</taxon>
        <taxon>Mortierellomycetes</taxon>
        <taxon>Mortierellales</taxon>
        <taxon>Mortierellaceae</taxon>
        <taxon>Linnemannia</taxon>
    </lineage>
</organism>
<dbReference type="Proteomes" id="UP000823405">
    <property type="component" value="Unassembled WGS sequence"/>
</dbReference>
<reference evidence="6" key="1">
    <citation type="journal article" date="2020" name="Fungal Divers.">
        <title>Resolving the Mortierellaceae phylogeny through synthesis of multi-gene phylogenetics and phylogenomics.</title>
        <authorList>
            <person name="Vandepol N."/>
            <person name="Liber J."/>
            <person name="Desiro A."/>
            <person name="Na H."/>
            <person name="Kennedy M."/>
            <person name="Barry K."/>
            <person name="Grigoriev I.V."/>
            <person name="Miller A.N."/>
            <person name="O'Donnell K."/>
            <person name="Stajich J.E."/>
            <person name="Bonito G."/>
        </authorList>
    </citation>
    <scope>NUCLEOTIDE SEQUENCE</scope>
    <source>
        <strain evidence="6">NVP60</strain>
    </source>
</reference>
<protein>
    <submittedName>
        <fullName evidence="6">Uncharacterized protein</fullName>
    </submittedName>
</protein>
<comment type="caution">
    <text evidence="6">The sequence shown here is derived from an EMBL/GenBank/DDBJ whole genome shotgun (WGS) entry which is preliminary data.</text>
</comment>
<dbReference type="EMBL" id="JAAAIN010000752">
    <property type="protein sequence ID" value="KAG0311132.1"/>
    <property type="molecule type" value="Genomic_DNA"/>
</dbReference>
<dbReference type="OrthoDB" id="294853at2759"/>
<evidence type="ECO:0000256" key="3">
    <source>
        <dbReference type="SAM" id="MobiDB-lite"/>
    </source>
</evidence>
<evidence type="ECO:0000313" key="6">
    <source>
        <dbReference type="EMBL" id="KAG0311132.1"/>
    </source>
</evidence>
<dbReference type="GO" id="GO:0005794">
    <property type="term" value="C:Golgi apparatus"/>
    <property type="evidence" value="ECO:0007669"/>
    <property type="project" value="UniProtKB-ARBA"/>
</dbReference>
<evidence type="ECO:0000259" key="4">
    <source>
        <dbReference type="Pfam" id="PF12783"/>
    </source>
</evidence>
<evidence type="ECO:0000256" key="1">
    <source>
        <dbReference type="ARBA" id="ARBA00022448"/>
    </source>
</evidence>